<accession>A0AAU9PNU2</accession>
<protein>
    <submittedName>
        <fullName evidence="2">Uncharacterized protein</fullName>
    </submittedName>
</protein>
<dbReference type="AlphaFoldDB" id="A0AAU9PNU2"/>
<evidence type="ECO:0000256" key="1">
    <source>
        <dbReference type="SAM" id="Phobius"/>
    </source>
</evidence>
<keyword evidence="1" id="KW-1133">Transmembrane helix</keyword>
<organism evidence="2 3">
    <name type="scientific">Lactuca virosa</name>
    <dbReference type="NCBI Taxonomy" id="75947"/>
    <lineage>
        <taxon>Eukaryota</taxon>
        <taxon>Viridiplantae</taxon>
        <taxon>Streptophyta</taxon>
        <taxon>Embryophyta</taxon>
        <taxon>Tracheophyta</taxon>
        <taxon>Spermatophyta</taxon>
        <taxon>Magnoliopsida</taxon>
        <taxon>eudicotyledons</taxon>
        <taxon>Gunneridae</taxon>
        <taxon>Pentapetalae</taxon>
        <taxon>asterids</taxon>
        <taxon>campanulids</taxon>
        <taxon>Asterales</taxon>
        <taxon>Asteraceae</taxon>
        <taxon>Cichorioideae</taxon>
        <taxon>Cichorieae</taxon>
        <taxon>Lactucinae</taxon>
        <taxon>Lactuca</taxon>
    </lineage>
</organism>
<proteinExistence type="predicted"/>
<feature type="transmembrane region" description="Helical" evidence="1">
    <location>
        <begin position="12"/>
        <end position="32"/>
    </location>
</feature>
<comment type="caution">
    <text evidence="2">The sequence shown here is derived from an EMBL/GenBank/DDBJ whole genome shotgun (WGS) entry which is preliminary data.</text>
</comment>
<keyword evidence="1" id="KW-0812">Transmembrane</keyword>
<dbReference type="EMBL" id="CAKMRJ010005745">
    <property type="protein sequence ID" value="CAH1451698.1"/>
    <property type="molecule type" value="Genomic_DNA"/>
</dbReference>
<name>A0AAU9PNU2_9ASTR</name>
<keyword evidence="1" id="KW-0472">Membrane</keyword>
<keyword evidence="3" id="KW-1185">Reference proteome</keyword>
<evidence type="ECO:0000313" key="3">
    <source>
        <dbReference type="Proteomes" id="UP001157418"/>
    </source>
</evidence>
<sequence>MQLQNRGCLLVFWFHFDGVWILVLDHLGELAYNYISRTRRSLVTACQIRRTWVSKKIKVSSVNLSDISSQSKS</sequence>
<reference evidence="2 3" key="1">
    <citation type="submission" date="2022-01" db="EMBL/GenBank/DDBJ databases">
        <authorList>
            <person name="Xiong W."/>
            <person name="Schranz E."/>
        </authorList>
    </citation>
    <scope>NUCLEOTIDE SEQUENCE [LARGE SCALE GENOMIC DNA]</scope>
</reference>
<gene>
    <name evidence="2" type="ORF">LVIROSA_LOCUS37041</name>
</gene>
<dbReference type="Proteomes" id="UP001157418">
    <property type="component" value="Unassembled WGS sequence"/>
</dbReference>
<evidence type="ECO:0000313" key="2">
    <source>
        <dbReference type="EMBL" id="CAH1451698.1"/>
    </source>
</evidence>